<protein>
    <submittedName>
        <fullName evidence="1">Uncharacterized protein</fullName>
    </submittedName>
</protein>
<reference evidence="1 2" key="1">
    <citation type="submission" date="2015-03" db="EMBL/GenBank/DDBJ databases">
        <title>RNA-seq based gene annotation and comparative genomics of four Zymoseptoria species reveal species-specific pathogenicity related genes and transposable element activity.</title>
        <authorList>
            <person name="Grandaubert J."/>
            <person name="Bhattacharyya A."/>
            <person name="Stukenbrock E.H."/>
        </authorList>
    </citation>
    <scope>NUCLEOTIDE SEQUENCE [LARGE SCALE GENOMIC DNA]</scope>
    <source>
        <strain evidence="1 2">Zb18110</strain>
    </source>
</reference>
<accession>A0A0F4GZE5</accession>
<evidence type="ECO:0000313" key="2">
    <source>
        <dbReference type="Proteomes" id="UP000033647"/>
    </source>
</evidence>
<dbReference type="AlphaFoldDB" id="A0A0F4GZE5"/>
<sequence>MLEGLPRYPTPTPLPALTDDEVEALGRARATYYYPNAYDVAKAGQDDNAAADGDAADETAADLDLDADDASPQLWWLKEWYATVQNRPITLPGWQPPTALPFSVLDVTAAVQVGQAKAKKKIRATKKSKVMTESIDEGAEVPAESLPTVFKRSHSFIHGRLFLSP</sequence>
<dbReference type="EMBL" id="LAFY01000279">
    <property type="protein sequence ID" value="KJY01571.1"/>
    <property type="molecule type" value="Genomic_DNA"/>
</dbReference>
<evidence type="ECO:0000313" key="1">
    <source>
        <dbReference type="EMBL" id="KJY01571.1"/>
    </source>
</evidence>
<comment type="caution">
    <text evidence="1">The sequence shown here is derived from an EMBL/GenBank/DDBJ whole genome shotgun (WGS) entry which is preliminary data.</text>
</comment>
<name>A0A0F4GZE5_9PEZI</name>
<organism evidence="1 2">
    <name type="scientific">Zymoseptoria brevis</name>
    <dbReference type="NCBI Taxonomy" id="1047168"/>
    <lineage>
        <taxon>Eukaryota</taxon>
        <taxon>Fungi</taxon>
        <taxon>Dikarya</taxon>
        <taxon>Ascomycota</taxon>
        <taxon>Pezizomycotina</taxon>
        <taxon>Dothideomycetes</taxon>
        <taxon>Dothideomycetidae</taxon>
        <taxon>Mycosphaerellales</taxon>
        <taxon>Mycosphaerellaceae</taxon>
        <taxon>Zymoseptoria</taxon>
    </lineage>
</organism>
<dbReference type="Proteomes" id="UP000033647">
    <property type="component" value="Unassembled WGS sequence"/>
</dbReference>
<keyword evidence="2" id="KW-1185">Reference proteome</keyword>
<proteinExistence type="predicted"/>
<gene>
    <name evidence="1" type="ORF">TI39_contig287g00006</name>
</gene>